<evidence type="ECO:0000313" key="2">
    <source>
        <dbReference type="EMBL" id="KAK3092571.1"/>
    </source>
</evidence>
<dbReference type="InterPro" id="IPR013320">
    <property type="entry name" value="ConA-like_dom_sf"/>
</dbReference>
<keyword evidence="3" id="KW-1185">Reference proteome</keyword>
<dbReference type="InterPro" id="IPR001870">
    <property type="entry name" value="B30.2/SPRY"/>
</dbReference>
<evidence type="ECO:0000259" key="1">
    <source>
        <dbReference type="PROSITE" id="PS50188"/>
    </source>
</evidence>
<proteinExistence type="predicted"/>
<organism evidence="2 3">
    <name type="scientific">Pinctada imbricata</name>
    <name type="common">Atlantic pearl-oyster</name>
    <name type="synonym">Pinctada martensii</name>
    <dbReference type="NCBI Taxonomy" id="66713"/>
    <lineage>
        <taxon>Eukaryota</taxon>
        <taxon>Metazoa</taxon>
        <taxon>Spiralia</taxon>
        <taxon>Lophotrochozoa</taxon>
        <taxon>Mollusca</taxon>
        <taxon>Bivalvia</taxon>
        <taxon>Autobranchia</taxon>
        <taxon>Pteriomorphia</taxon>
        <taxon>Pterioida</taxon>
        <taxon>Pterioidea</taxon>
        <taxon>Pteriidae</taxon>
        <taxon>Pinctada</taxon>
    </lineage>
</organism>
<dbReference type="PANTHER" id="PTHR12864">
    <property type="entry name" value="RAN BINDING PROTEIN 9-RELATED"/>
    <property type="match status" value="1"/>
</dbReference>
<dbReference type="Proteomes" id="UP001186944">
    <property type="component" value="Unassembled WGS sequence"/>
</dbReference>
<accession>A0AA88XY88</accession>
<dbReference type="AlphaFoldDB" id="A0AA88XY88"/>
<name>A0AA88XY88_PINIB</name>
<dbReference type="Gene3D" id="2.60.120.920">
    <property type="match status" value="3"/>
</dbReference>
<protein>
    <recommendedName>
        <fullName evidence="1">B30.2/SPRY domain-containing protein</fullName>
    </recommendedName>
</protein>
<dbReference type="InterPro" id="IPR043136">
    <property type="entry name" value="B30.2/SPRY_sf"/>
</dbReference>
<dbReference type="InterPro" id="IPR050618">
    <property type="entry name" value="Ubq-SigPath_Reg"/>
</dbReference>
<comment type="caution">
    <text evidence="2">The sequence shown here is derived from an EMBL/GenBank/DDBJ whole genome shotgun (WGS) entry which is preliminary data.</text>
</comment>
<sequence length="746" mass="84220">MPKEDNPVRDFVYWPNFELSPDGKEIEVGTGAGLDVQVTILNSLVQCIGQPMSEKCRWFKMKIHNLAAGSYIMFGLNEGCLSGVPEWNRALSIRYVSDTGGVFSEGVGYHSYIKYSTGDEIVCYIEQFYPEKCLVNFFKNGYLVFRHWAILPKNNIYATIGVKTGPVSLTVDWPKTGAPDFTFDATALKHWIRVPQMLIDEDTKTFKLDKTDPTKMSYCAQAPRPLNKKSSYFEIEVKRVSEDSGFGLGLTTACFDPYYAPGWGDEKTLPSYGYHGDDGAIRRNMSTCSLLTNAEWKCIVGDKLGCGIIFDDKSIPTRSTTDQAVYIYATKNGKVLHILGDIAPKSGYYPTIFLQSQGDQIKLKYPVTAPMVDIDMENKIRVQRGLLSEFIRSYNVHLPNFENDGGEQVSFPDINIEDAEERSITSIINPFKANNYFQVNVDDLSSLNIGMVSYDASMKETCTCGIMCNAFGIRIKSDSDTSDQIVRRLDPDTPITVLLRDIIEQTVTIYFMAGEVQDLKVLGRTVMNLDTPKIEVFPKITFDGIQRDMKVDWMQHEVPNFVIEDLETWILPIPQLQVEGKSISLSKDAEWCPVCVQSTIPLSKTGRCYFEVKLEASEYETFPGVGVCSLTTKTDAILGYERNVNTAAAFYPHKRTIHSGKASVLEKEFSCVIGDVIGCHVVFPNQKDNHSYALVKFYHNGQFVDNVVIQVQKTGLYASICFEYEGMQDCFKKYSMYFFRLYNDHQ</sequence>
<gene>
    <name evidence="2" type="ORF">FSP39_004530</name>
</gene>
<dbReference type="SUPFAM" id="SSF49899">
    <property type="entry name" value="Concanavalin A-like lectins/glucanases"/>
    <property type="match status" value="2"/>
</dbReference>
<feature type="domain" description="B30.2/SPRY" evidence="1">
    <location>
        <begin position="165"/>
        <end position="370"/>
    </location>
</feature>
<evidence type="ECO:0000313" key="3">
    <source>
        <dbReference type="Proteomes" id="UP001186944"/>
    </source>
</evidence>
<reference evidence="2" key="1">
    <citation type="submission" date="2019-08" db="EMBL/GenBank/DDBJ databases">
        <title>The improved chromosome-level genome for the pearl oyster Pinctada fucata martensii using PacBio sequencing and Hi-C.</title>
        <authorList>
            <person name="Zheng Z."/>
        </authorList>
    </citation>
    <scope>NUCLEOTIDE SEQUENCE</scope>
    <source>
        <strain evidence="2">ZZ-2019</strain>
        <tissue evidence="2">Adductor muscle</tissue>
    </source>
</reference>
<dbReference type="EMBL" id="VSWD01000009">
    <property type="protein sequence ID" value="KAK3092571.1"/>
    <property type="molecule type" value="Genomic_DNA"/>
</dbReference>
<dbReference type="InterPro" id="IPR044736">
    <property type="entry name" value="Gid1/RanBPM/SPLA_SPRY"/>
</dbReference>
<dbReference type="PROSITE" id="PS50188">
    <property type="entry name" value="B302_SPRY"/>
    <property type="match status" value="1"/>
</dbReference>
<dbReference type="CDD" id="cd12885">
    <property type="entry name" value="SPRY_RanBP_like"/>
    <property type="match status" value="1"/>
</dbReference>